<gene>
    <name evidence="3" type="ORF">SAMN05878391_2075</name>
</gene>
<reference evidence="4" key="1">
    <citation type="submission" date="2017-08" db="EMBL/GenBank/DDBJ databases">
        <authorList>
            <person name="Varghese N."/>
            <person name="Submissions S."/>
        </authorList>
    </citation>
    <scope>NUCLEOTIDE SEQUENCE [LARGE SCALE GENOMIC DNA]</scope>
    <source>
        <strain evidence="4">DSM 23173</strain>
    </source>
</reference>
<evidence type="ECO:0000259" key="1">
    <source>
        <dbReference type="Pfam" id="PF03435"/>
    </source>
</evidence>
<dbReference type="PANTHER" id="PTHR43796">
    <property type="entry name" value="CARBOXYNORSPERMIDINE SYNTHASE"/>
    <property type="match status" value="1"/>
</dbReference>
<dbReference type="OrthoDB" id="1910498at2"/>
<dbReference type="RefSeq" id="WP_097041795.1">
    <property type="nucleotide sequence ID" value="NZ_OBQF01000005.1"/>
</dbReference>
<dbReference type="Pfam" id="PF16653">
    <property type="entry name" value="Sacchrp_dh_C"/>
    <property type="match status" value="1"/>
</dbReference>
<dbReference type="Proteomes" id="UP000219412">
    <property type="component" value="Unassembled WGS sequence"/>
</dbReference>
<protein>
    <submittedName>
        <fullName evidence="3">Saccharopine dehydrogenase-like NADP-dependent oxidoreductase</fullName>
    </submittedName>
</protein>
<dbReference type="InterPro" id="IPR032095">
    <property type="entry name" value="Sacchrp_dh-like_C"/>
</dbReference>
<evidence type="ECO:0000259" key="2">
    <source>
        <dbReference type="Pfam" id="PF16653"/>
    </source>
</evidence>
<dbReference type="SUPFAM" id="SSF51735">
    <property type="entry name" value="NAD(P)-binding Rossmann-fold domains"/>
    <property type="match status" value="1"/>
</dbReference>
<dbReference type="Pfam" id="PF03435">
    <property type="entry name" value="Sacchrp_dh_NADP"/>
    <property type="match status" value="1"/>
</dbReference>
<dbReference type="AlphaFoldDB" id="A0A285UPD7"/>
<evidence type="ECO:0000313" key="4">
    <source>
        <dbReference type="Proteomes" id="UP000219412"/>
    </source>
</evidence>
<name>A0A285UPD7_9STAP</name>
<dbReference type="Gene3D" id="3.30.360.10">
    <property type="entry name" value="Dihydrodipicolinate Reductase, domain 2"/>
    <property type="match status" value="1"/>
</dbReference>
<accession>A0A285UPD7</accession>
<organism evidence="3 4">
    <name type="scientific">Salinicoccus kekensis</name>
    <dbReference type="NCBI Taxonomy" id="714307"/>
    <lineage>
        <taxon>Bacteria</taxon>
        <taxon>Bacillati</taxon>
        <taxon>Bacillota</taxon>
        <taxon>Bacilli</taxon>
        <taxon>Bacillales</taxon>
        <taxon>Staphylococcaceae</taxon>
        <taxon>Salinicoccus</taxon>
    </lineage>
</organism>
<evidence type="ECO:0000313" key="3">
    <source>
        <dbReference type="EMBL" id="SOC43692.1"/>
    </source>
</evidence>
<feature type="domain" description="Saccharopine dehydrogenase-like C-terminal" evidence="2">
    <location>
        <begin position="129"/>
        <end position="383"/>
    </location>
</feature>
<dbReference type="InterPro" id="IPR036291">
    <property type="entry name" value="NAD(P)-bd_dom_sf"/>
</dbReference>
<keyword evidence="4" id="KW-1185">Reference proteome</keyword>
<dbReference type="InterPro" id="IPR005097">
    <property type="entry name" value="Sacchrp_dh_NADP-bd"/>
</dbReference>
<sequence length="402" mass="45108">MKVTVLGGAGKVAMGAIQDLVENRDVKEILLADLNMDALEKRKQFLNSNKINISYIDLNDHESLVGLLKDSDVCLNGCSHVFNLKVMKACVDSKTNYTDFGGLFHWAKEQLKMHDDFKQAGITGIVGSGSAPGIVNVMAKYAYERLDRIESVHIRDAIVNFNQKENDFVPPYAIGTLLDEYIMNPYEFRNGEYVEKAPFSGGETFSFPPPIGEQTVLNTIHSEVATIPLSFKDKGIQDVTFKLALPKFFEEKLRFLVEMGFGDKEEIDVQGQKISPRKVLESIIEKKNNLINNDDQKHDDHKILRVEVKGEKNGENIEYIIETILSPYAEWPHLSQGVFSVGFPAAVTTRILGNNQIKESGFFASEQAIPTQVYFEELAKRGIHVEVSCKKNVIDTKELAVK</sequence>
<dbReference type="PANTHER" id="PTHR43796:SF2">
    <property type="entry name" value="CARBOXYNORSPERMIDINE SYNTHASE"/>
    <property type="match status" value="1"/>
</dbReference>
<dbReference type="Gene3D" id="3.40.50.720">
    <property type="entry name" value="NAD(P)-binding Rossmann-like Domain"/>
    <property type="match status" value="1"/>
</dbReference>
<proteinExistence type="predicted"/>
<dbReference type="EMBL" id="OBQF01000005">
    <property type="protein sequence ID" value="SOC43692.1"/>
    <property type="molecule type" value="Genomic_DNA"/>
</dbReference>
<feature type="domain" description="Saccharopine dehydrogenase NADP binding" evidence="1">
    <location>
        <begin position="5"/>
        <end position="124"/>
    </location>
</feature>